<evidence type="ECO:0000313" key="2">
    <source>
        <dbReference type="EMBL" id="CAI8021108.1"/>
    </source>
</evidence>
<organism evidence="2 3">
    <name type="scientific">Geodia barretti</name>
    <name type="common">Barrett's horny sponge</name>
    <dbReference type="NCBI Taxonomy" id="519541"/>
    <lineage>
        <taxon>Eukaryota</taxon>
        <taxon>Metazoa</taxon>
        <taxon>Porifera</taxon>
        <taxon>Demospongiae</taxon>
        <taxon>Heteroscleromorpha</taxon>
        <taxon>Tetractinellida</taxon>
        <taxon>Astrophorina</taxon>
        <taxon>Geodiidae</taxon>
        <taxon>Geodia</taxon>
    </lineage>
</organism>
<keyword evidence="1" id="KW-1133">Transmembrane helix</keyword>
<dbReference type="Proteomes" id="UP001174909">
    <property type="component" value="Unassembled WGS sequence"/>
</dbReference>
<comment type="caution">
    <text evidence="2">The sequence shown here is derived from an EMBL/GenBank/DDBJ whole genome shotgun (WGS) entry which is preliminary data.</text>
</comment>
<keyword evidence="3" id="KW-1185">Reference proteome</keyword>
<accession>A0AA35S1V3</accession>
<dbReference type="EMBL" id="CASHTH010001866">
    <property type="protein sequence ID" value="CAI8021108.1"/>
    <property type="molecule type" value="Genomic_DNA"/>
</dbReference>
<sequence>MKKKLIYYYAIYLLIQLVPSYLSHWSTGAYPRSWRQREWLYM</sequence>
<reference evidence="2" key="1">
    <citation type="submission" date="2023-03" db="EMBL/GenBank/DDBJ databases">
        <authorList>
            <person name="Steffen K."/>
            <person name="Cardenas P."/>
        </authorList>
    </citation>
    <scope>NUCLEOTIDE SEQUENCE</scope>
</reference>
<keyword evidence="1" id="KW-0812">Transmembrane</keyword>
<feature type="transmembrane region" description="Helical" evidence="1">
    <location>
        <begin position="6"/>
        <end position="27"/>
    </location>
</feature>
<proteinExistence type="predicted"/>
<keyword evidence="1" id="KW-0472">Membrane</keyword>
<gene>
    <name evidence="2" type="ORF">GBAR_LOCUS12555</name>
</gene>
<evidence type="ECO:0000256" key="1">
    <source>
        <dbReference type="SAM" id="Phobius"/>
    </source>
</evidence>
<dbReference type="AlphaFoldDB" id="A0AA35S1V3"/>
<evidence type="ECO:0000313" key="3">
    <source>
        <dbReference type="Proteomes" id="UP001174909"/>
    </source>
</evidence>
<protein>
    <submittedName>
        <fullName evidence="2">Uncharacterized protein</fullName>
    </submittedName>
</protein>
<name>A0AA35S1V3_GEOBA</name>